<dbReference type="InterPro" id="IPR036900">
    <property type="entry name" value="A-D-PHexomutase_C_sf"/>
</dbReference>
<comment type="similarity">
    <text evidence="2">Belongs to the phosphohexose mutase family.</text>
</comment>
<dbReference type="GO" id="GO:0016740">
    <property type="term" value="F:transferase activity"/>
    <property type="evidence" value="ECO:0007669"/>
    <property type="project" value="UniProtKB-KW"/>
</dbReference>
<dbReference type="InterPro" id="IPR029044">
    <property type="entry name" value="Nucleotide-diphossugar_trans"/>
</dbReference>
<dbReference type="AlphaFoldDB" id="A0A934M619"/>
<evidence type="ECO:0000256" key="4">
    <source>
        <dbReference type="ARBA" id="ARBA00022540"/>
    </source>
</evidence>
<dbReference type="Pfam" id="PF00483">
    <property type="entry name" value="NTP_transferase"/>
    <property type="match status" value="1"/>
</dbReference>
<evidence type="ECO:0000259" key="9">
    <source>
        <dbReference type="Pfam" id="PF25084"/>
    </source>
</evidence>
<keyword evidence="3" id="KW-0963">Cytoplasm</keyword>
<name>A0A934M619_9CLOT</name>
<sequence length="814" mass="91557">MKAIIMAGGEGTRLRPLTCNIPKPMMPIMDKPVMEYTVELLKKNGITDIGVTLQYLPDEITNYFGDGREFGVNMRYFIEETPLGTAGSVKNAEGFLDDSFIVISGDALTDINLSTAIAYHKKKKSIATLVLKEVPVPLEFGVVVTDNDGRVTGFLEKPSWSEVFSDKVNTGIYILEPEIFSYYEKNQKFDFSNDLFPILLNDKRPMYGYVAEGYWCDIGNIEQYIRCHFDILKSLVDVNIKGEKYKDGIWVGENCEISTEAKISSPVYIGRGTKIYEKSEIGPYTILGKNNIISNGATIKRSVLFDNCYIGDNTEVRGAVLCKKVQLESKASVFEEAAIGDDTLIRERAIVKPGVKIWPNKIIDSSTVVKSNVIWRGKFSKSLFGKKGITGEVNVDITPEFVSKLGSAYGSQLKPDSKVAIACCDSGAAQMFKYSLATGLLSMGIEVLDLGRLPRSITRQSTLFFGVQGSVHVSIDIDDPQKVNIVFMDKNGLDIDKGLERKIENSFIREEFRRVKTDTFKKIDHMRDCIDYYVRQIVNQLGVNNIRSQKYKVILSVKNPMVLNIVKAIFQELKVNVKIYEEFNDILGLRKEVAENNASLGIRIDDECEGALIIDEKGNIIRDDLYDALNALVMLKSTNIRTLVVPVTASSTMEQIAEMCGCKFIRTKTSQKFILDAYLKNENRIGKREMINAYLMTLDSISVCMLAINLMAVCNLPLSKILTQVPKYYITKKEVKCPWNMKGKVMRNLIEENDSNSVDLIEGVKLNFDDSWALVLPDAEEPLCRVYAESKDSDELKKLTDNLLRRIETITLEE</sequence>
<feature type="domain" description="EIF2B subunit epsilon/gamma LbH" evidence="9">
    <location>
        <begin position="248"/>
        <end position="348"/>
    </location>
</feature>
<keyword evidence="5" id="KW-0648">Protein biosynthesis</keyword>
<comment type="subcellular location">
    <subcellularLocation>
        <location evidence="1">Cytoplasm</location>
        <location evidence="1">Cytosol</location>
    </subcellularLocation>
</comment>
<evidence type="ECO:0000259" key="8">
    <source>
        <dbReference type="Pfam" id="PF02880"/>
    </source>
</evidence>
<dbReference type="SUPFAM" id="SSF55957">
    <property type="entry name" value="Phosphoglucomutase, C-terminal domain"/>
    <property type="match status" value="1"/>
</dbReference>
<keyword evidence="10" id="KW-0808">Transferase</keyword>
<evidence type="ECO:0000256" key="1">
    <source>
        <dbReference type="ARBA" id="ARBA00004514"/>
    </source>
</evidence>
<dbReference type="EMBL" id="JAEEGB010000018">
    <property type="protein sequence ID" value="MBI6874138.1"/>
    <property type="molecule type" value="Genomic_DNA"/>
</dbReference>
<keyword evidence="11" id="KW-1185">Reference proteome</keyword>
<dbReference type="PANTHER" id="PTHR22572">
    <property type="entry name" value="SUGAR-1-PHOSPHATE GUANYL TRANSFERASE"/>
    <property type="match status" value="1"/>
</dbReference>
<evidence type="ECO:0000259" key="6">
    <source>
        <dbReference type="Pfam" id="PF00483"/>
    </source>
</evidence>
<feature type="domain" description="Nucleotidyl transferase" evidence="6">
    <location>
        <begin position="2"/>
        <end position="232"/>
    </location>
</feature>
<dbReference type="InterPro" id="IPR005846">
    <property type="entry name" value="A-D-PHexomutase_a/b/a-III"/>
</dbReference>
<evidence type="ECO:0000256" key="5">
    <source>
        <dbReference type="ARBA" id="ARBA00022917"/>
    </source>
</evidence>
<protein>
    <submittedName>
        <fullName evidence="10">NTP transferase domain-containing protein</fullName>
    </submittedName>
</protein>
<accession>A0A934M619</accession>
<feature type="domain" description="Alpha-D-phosphohexomutase alpha/beta/alpha" evidence="7">
    <location>
        <begin position="382"/>
        <end position="513"/>
    </location>
</feature>
<dbReference type="Gene3D" id="3.30.310.50">
    <property type="entry name" value="Alpha-D-phosphohexomutase, C-terminal domain"/>
    <property type="match status" value="1"/>
</dbReference>
<keyword evidence="4" id="KW-0396">Initiation factor</keyword>
<dbReference type="SUPFAM" id="SSF53448">
    <property type="entry name" value="Nucleotide-diphospho-sugar transferases"/>
    <property type="match status" value="1"/>
</dbReference>
<dbReference type="SUPFAM" id="SSF51161">
    <property type="entry name" value="Trimeric LpxA-like enzymes"/>
    <property type="match status" value="1"/>
</dbReference>
<dbReference type="RefSeq" id="WP_211143542.1">
    <property type="nucleotide sequence ID" value="NZ_JAEEGB010000018.1"/>
</dbReference>
<dbReference type="GO" id="GO:0016868">
    <property type="term" value="F:intramolecular phosphotransferase activity"/>
    <property type="evidence" value="ECO:0007669"/>
    <property type="project" value="InterPro"/>
</dbReference>
<evidence type="ECO:0000313" key="11">
    <source>
        <dbReference type="Proteomes" id="UP000622687"/>
    </source>
</evidence>
<comment type="caution">
    <text evidence="10">The sequence shown here is derived from an EMBL/GenBank/DDBJ whole genome shotgun (WGS) entry which is preliminary data.</text>
</comment>
<dbReference type="Proteomes" id="UP000622687">
    <property type="component" value="Unassembled WGS sequence"/>
</dbReference>
<dbReference type="Pfam" id="PF02878">
    <property type="entry name" value="PGM_PMM_I"/>
    <property type="match status" value="1"/>
</dbReference>
<dbReference type="InterPro" id="IPR056764">
    <property type="entry name" value="LbH_EIF2B3/5"/>
</dbReference>
<dbReference type="SUPFAM" id="SSF53738">
    <property type="entry name" value="Phosphoglucomutase, first 3 domains"/>
    <property type="match status" value="2"/>
</dbReference>
<dbReference type="InterPro" id="IPR005835">
    <property type="entry name" value="NTP_transferase_dom"/>
</dbReference>
<dbReference type="InterPro" id="IPR050486">
    <property type="entry name" value="Mannose-1P_guanyltransferase"/>
</dbReference>
<dbReference type="Gene3D" id="3.40.120.10">
    <property type="entry name" value="Alpha-D-Glucose-1,6-Bisphosphate, subunit A, domain 3"/>
    <property type="match status" value="3"/>
</dbReference>
<evidence type="ECO:0000256" key="3">
    <source>
        <dbReference type="ARBA" id="ARBA00022490"/>
    </source>
</evidence>
<dbReference type="InterPro" id="IPR016055">
    <property type="entry name" value="A-D-PHexomutase_a/b/a-I/II/III"/>
</dbReference>
<dbReference type="Gene3D" id="3.90.550.10">
    <property type="entry name" value="Spore Coat Polysaccharide Biosynthesis Protein SpsA, Chain A"/>
    <property type="match status" value="1"/>
</dbReference>
<feature type="domain" description="Alpha-D-phosphohexomutase alpha/beta/alpha" evidence="8">
    <location>
        <begin position="639"/>
        <end position="727"/>
    </location>
</feature>
<dbReference type="InterPro" id="IPR011004">
    <property type="entry name" value="Trimer_LpxA-like_sf"/>
</dbReference>
<dbReference type="CDD" id="cd04181">
    <property type="entry name" value="NTP_transferase"/>
    <property type="match status" value="1"/>
</dbReference>
<evidence type="ECO:0000259" key="7">
    <source>
        <dbReference type="Pfam" id="PF02878"/>
    </source>
</evidence>
<dbReference type="InterPro" id="IPR005844">
    <property type="entry name" value="A-D-PHexomutase_a/b/a-I"/>
</dbReference>
<dbReference type="Gene3D" id="2.160.10.10">
    <property type="entry name" value="Hexapeptide repeat proteins"/>
    <property type="match status" value="1"/>
</dbReference>
<proteinExistence type="inferred from homology"/>
<evidence type="ECO:0000256" key="2">
    <source>
        <dbReference type="ARBA" id="ARBA00010231"/>
    </source>
</evidence>
<organism evidence="10 11">
    <name type="scientific">Clostridium aciditolerans</name>
    <dbReference type="NCBI Taxonomy" id="339861"/>
    <lineage>
        <taxon>Bacteria</taxon>
        <taxon>Bacillati</taxon>
        <taxon>Bacillota</taxon>
        <taxon>Clostridia</taxon>
        <taxon>Eubacteriales</taxon>
        <taxon>Clostridiaceae</taxon>
        <taxon>Clostridium</taxon>
    </lineage>
</organism>
<dbReference type="Pfam" id="PF02880">
    <property type="entry name" value="PGM_PMM_III"/>
    <property type="match status" value="1"/>
</dbReference>
<dbReference type="GO" id="GO:0005975">
    <property type="term" value="P:carbohydrate metabolic process"/>
    <property type="evidence" value="ECO:0007669"/>
    <property type="project" value="InterPro"/>
</dbReference>
<evidence type="ECO:0000313" key="10">
    <source>
        <dbReference type="EMBL" id="MBI6874138.1"/>
    </source>
</evidence>
<dbReference type="Pfam" id="PF25084">
    <property type="entry name" value="LbH_EIF2B"/>
    <property type="match status" value="1"/>
</dbReference>
<reference evidence="10" key="1">
    <citation type="submission" date="2020-12" db="EMBL/GenBank/DDBJ databases">
        <title>Clostridium thailandense sp. nov., a novel acetogenic bacterium isolated from peat land soil in Thailand.</title>
        <authorList>
            <person name="Chaikitkaew S."/>
            <person name="Birkeland N.K."/>
        </authorList>
    </citation>
    <scope>NUCLEOTIDE SEQUENCE</scope>
    <source>
        <strain evidence="10">DSM 17425</strain>
    </source>
</reference>
<gene>
    <name evidence="10" type="ORF">I6U51_15755</name>
</gene>